<dbReference type="Proteomes" id="UP001282336">
    <property type="component" value="Unassembled WGS sequence"/>
</dbReference>
<dbReference type="GO" id="GO:1902201">
    <property type="term" value="P:negative regulation of bacterial-type flagellum-dependent cell motility"/>
    <property type="evidence" value="ECO:0007669"/>
    <property type="project" value="TreeGrafter"/>
</dbReference>
<dbReference type="GO" id="GO:0005886">
    <property type="term" value="C:plasma membrane"/>
    <property type="evidence" value="ECO:0007669"/>
    <property type="project" value="TreeGrafter"/>
</dbReference>
<dbReference type="SMART" id="SM00267">
    <property type="entry name" value="GGDEF"/>
    <property type="match status" value="1"/>
</dbReference>
<evidence type="ECO:0000256" key="3">
    <source>
        <dbReference type="ARBA" id="ARBA00012528"/>
    </source>
</evidence>
<evidence type="ECO:0000256" key="1">
    <source>
        <dbReference type="ARBA" id="ARBA00001946"/>
    </source>
</evidence>
<keyword evidence="8" id="KW-0548">Nucleotidyltransferase</keyword>
<feature type="transmembrane region" description="Helical" evidence="6">
    <location>
        <begin position="316"/>
        <end position="341"/>
    </location>
</feature>
<comment type="caution">
    <text evidence="8">The sequence shown here is derived from an EMBL/GenBank/DDBJ whole genome shotgun (WGS) entry which is preliminary data.</text>
</comment>
<dbReference type="PANTHER" id="PTHR45138:SF9">
    <property type="entry name" value="DIGUANYLATE CYCLASE DGCM-RELATED"/>
    <property type="match status" value="1"/>
</dbReference>
<dbReference type="InterPro" id="IPR000160">
    <property type="entry name" value="GGDEF_dom"/>
</dbReference>
<proteinExistence type="predicted"/>
<keyword evidence="6" id="KW-0812">Transmembrane</keyword>
<name>A0AAJ2S4I9_9ENTR</name>
<evidence type="ECO:0000313" key="8">
    <source>
        <dbReference type="EMBL" id="MDX6029999.1"/>
    </source>
</evidence>
<keyword evidence="4" id="KW-0547">Nucleotide-binding</keyword>
<dbReference type="EC" id="2.7.7.65" evidence="3"/>
<keyword evidence="6" id="KW-0472">Membrane</keyword>
<dbReference type="GO" id="GO:0043709">
    <property type="term" value="P:cell adhesion involved in single-species biofilm formation"/>
    <property type="evidence" value="ECO:0007669"/>
    <property type="project" value="TreeGrafter"/>
</dbReference>
<dbReference type="AlphaFoldDB" id="A0AAJ2S4I9"/>
<gene>
    <name evidence="8" type="ORF">SIL20_00530</name>
</gene>
<evidence type="ECO:0000256" key="5">
    <source>
        <dbReference type="ARBA" id="ARBA00034247"/>
    </source>
</evidence>
<dbReference type="GO" id="GO:0005525">
    <property type="term" value="F:GTP binding"/>
    <property type="evidence" value="ECO:0007669"/>
    <property type="project" value="UniProtKB-KW"/>
</dbReference>
<reference evidence="8" key="1">
    <citation type="submission" date="2023-11" db="EMBL/GenBank/DDBJ databases">
        <title>Scandinavium wanjuensis sp. nov., isolated from lettuce South Korea.</title>
        <authorList>
            <person name="Park J."/>
            <person name="Park S."/>
            <person name="Oh K.K."/>
            <person name="Cho G.S."/>
            <person name="Franz C.M.A.P."/>
        </authorList>
    </citation>
    <scope>NUCLEOTIDE SEQUENCE</scope>
    <source>
        <strain evidence="8">V105_12</strain>
    </source>
</reference>
<dbReference type="Gene3D" id="6.10.340.10">
    <property type="match status" value="1"/>
</dbReference>
<keyword evidence="8" id="KW-0808">Transferase</keyword>
<evidence type="ECO:0000256" key="6">
    <source>
        <dbReference type="SAM" id="Phobius"/>
    </source>
</evidence>
<comment type="pathway">
    <text evidence="2">Purine metabolism; 3',5'-cyclic di-GMP biosynthesis.</text>
</comment>
<organism evidence="8 9">
    <name type="scientific">Scandinavium lactucae</name>
    <dbReference type="NCBI Taxonomy" id="3095028"/>
    <lineage>
        <taxon>Bacteria</taxon>
        <taxon>Pseudomonadati</taxon>
        <taxon>Pseudomonadota</taxon>
        <taxon>Gammaproteobacteria</taxon>
        <taxon>Enterobacterales</taxon>
        <taxon>Enterobacteriaceae</taxon>
        <taxon>Scandinavium</taxon>
    </lineage>
</organism>
<evidence type="ECO:0000256" key="2">
    <source>
        <dbReference type="ARBA" id="ARBA00004665"/>
    </source>
</evidence>
<sequence length="565" mass="62751">MKKLKKASSSANVLRYLWGSTAATLILTSILSWWLLSGSWAAWHSARNNVIQFDNFYQVLLVSNDLASERAYANELVLSPQEKKAQAGASLDNSRQITDRDLAKIPADLLSPALLRSTIEQLKPARNKVDQFREVTLSDPVVAQRAIDSMVAATDFYHEALFRRTSEFLLLEPSALGPILRAQALGELRDATGRLGAQLIIPVATHTPIPLGNIEALSRGKERIAVLWWLLRTQGAEAHYLPGFMQQLESTRDQFEKQGVAMIDSLVIESESGQPYSVDAANFALRYHASLGSFNELLDTYLAGVKKHYVYTEQQALLHLMMVVVILIVLNLLAMGLIFYVRSRVLRPILRLNEIATGIIAGKQQDTLMNDSTAEEVQELFSSLGTLGDKLREQTRLSKTLQRQSEEDPLTNLLNRRAFDALGGNLLKLASPQQPAWLIMMDVDHFKSINDTWGHPTGDKVLVQLATTLKKFSRPGDVIGRLGGEEFAMMFCSPGHEDVTGYTTRIQNEIRRLRFEGPKGEPFSITASFGVASGWQQELGDMLAQADAALYEAKNSGRDRVCGLP</sequence>
<comment type="catalytic activity">
    <reaction evidence="5">
        <text>2 GTP = 3',3'-c-di-GMP + 2 diphosphate</text>
        <dbReference type="Rhea" id="RHEA:24898"/>
        <dbReference type="ChEBI" id="CHEBI:33019"/>
        <dbReference type="ChEBI" id="CHEBI:37565"/>
        <dbReference type="ChEBI" id="CHEBI:58805"/>
        <dbReference type="EC" id="2.7.7.65"/>
    </reaction>
</comment>
<dbReference type="GO" id="GO:0052621">
    <property type="term" value="F:diguanylate cyclase activity"/>
    <property type="evidence" value="ECO:0007669"/>
    <property type="project" value="UniProtKB-EC"/>
</dbReference>
<protein>
    <recommendedName>
        <fullName evidence="3">diguanylate cyclase</fullName>
        <ecNumber evidence="3">2.7.7.65</ecNumber>
    </recommendedName>
</protein>
<evidence type="ECO:0000259" key="7">
    <source>
        <dbReference type="PROSITE" id="PS50887"/>
    </source>
</evidence>
<dbReference type="PROSITE" id="PS50887">
    <property type="entry name" value="GGDEF"/>
    <property type="match status" value="1"/>
</dbReference>
<dbReference type="InterPro" id="IPR029787">
    <property type="entry name" value="Nucleotide_cyclase"/>
</dbReference>
<dbReference type="RefSeq" id="WP_319626629.1">
    <property type="nucleotide sequence ID" value="NZ_JAWXRB010000001.1"/>
</dbReference>
<comment type="cofactor">
    <cofactor evidence="1">
        <name>Mg(2+)</name>
        <dbReference type="ChEBI" id="CHEBI:18420"/>
    </cofactor>
</comment>
<dbReference type="InterPro" id="IPR043128">
    <property type="entry name" value="Rev_trsase/Diguanyl_cyclase"/>
</dbReference>
<dbReference type="SUPFAM" id="SSF55073">
    <property type="entry name" value="Nucleotide cyclase"/>
    <property type="match status" value="1"/>
</dbReference>
<accession>A0AAJ2S4I9</accession>
<dbReference type="InterPro" id="IPR050469">
    <property type="entry name" value="Diguanylate_Cyclase"/>
</dbReference>
<feature type="domain" description="GGDEF" evidence="7">
    <location>
        <begin position="434"/>
        <end position="565"/>
    </location>
</feature>
<keyword evidence="6" id="KW-1133">Transmembrane helix</keyword>
<dbReference type="CDD" id="cd01949">
    <property type="entry name" value="GGDEF"/>
    <property type="match status" value="1"/>
</dbReference>
<dbReference type="EMBL" id="JAWXRC010000017">
    <property type="protein sequence ID" value="MDX6029999.1"/>
    <property type="molecule type" value="Genomic_DNA"/>
</dbReference>
<dbReference type="PANTHER" id="PTHR45138">
    <property type="entry name" value="REGULATORY COMPONENTS OF SENSORY TRANSDUCTION SYSTEM"/>
    <property type="match status" value="1"/>
</dbReference>
<dbReference type="FunFam" id="3.30.70.270:FF:000001">
    <property type="entry name" value="Diguanylate cyclase domain protein"/>
    <property type="match status" value="1"/>
</dbReference>
<keyword evidence="4" id="KW-0342">GTP-binding</keyword>
<evidence type="ECO:0000256" key="4">
    <source>
        <dbReference type="ARBA" id="ARBA00023134"/>
    </source>
</evidence>
<dbReference type="Pfam" id="PF00990">
    <property type="entry name" value="GGDEF"/>
    <property type="match status" value="1"/>
</dbReference>
<dbReference type="NCBIfam" id="TIGR00254">
    <property type="entry name" value="GGDEF"/>
    <property type="match status" value="1"/>
</dbReference>
<dbReference type="Gene3D" id="3.30.70.270">
    <property type="match status" value="1"/>
</dbReference>
<evidence type="ECO:0000313" key="9">
    <source>
        <dbReference type="Proteomes" id="UP001282336"/>
    </source>
</evidence>